<feature type="region of interest" description="Disordered" evidence="1">
    <location>
        <begin position="1"/>
        <end position="41"/>
    </location>
</feature>
<reference evidence="2 3" key="1">
    <citation type="submission" date="2021-01" db="EMBL/GenBank/DDBJ databases">
        <title>Sequencing the genomes of 1000 actinobacteria strains.</title>
        <authorList>
            <person name="Klenk H.-P."/>
        </authorList>
    </citation>
    <scope>NUCLEOTIDE SEQUENCE [LARGE SCALE GENOMIC DNA]</scope>
    <source>
        <strain evidence="2 3">DSM 44581</strain>
    </source>
</reference>
<organism evidence="2 3">
    <name type="scientific">Saccharothrix algeriensis</name>
    <dbReference type="NCBI Taxonomy" id="173560"/>
    <lineage>
        <taxon>Bacteria</taxon>
        <taxon>Bacillati</taxon>
        <taxon>Actinomycetota</taxon>
        <taxon>Actinomycetes</taxon>
        <taxon>Pseudonocardiales</taxon>
        <taxon>Pseudonocardiaceae</taxon>
        <taxon>Saccharothrix</taxon>
    </lineage>
</organism>
<feature type="compositionally biased region" description="Polar residues" evidence="1">
    <location>
        <begin position="17"/>
        <end position="41"/>
    </location>
</feature>
<evidence type="ECO:0000313" key="2">
    <source>
        <dbReference type="EMBL" id="MBM7809656.1"/>
    </source>
</evidence>
<evidence type="ECO:0000313" key="3">
    <source>
        <dbReference type="Proteomes" id="UP001195724"/>
    </source>
</evidence>
<keyword evidence="3" id="KW-1185">Reference proteome</keyword>
<evidence type="ECO:0000256" key="1">
    <source>
        <dbReference type="SAM" id="MobiDB-lite"/>
    </source>
</evidence>
<dbReference type="RefSeq" id="WP_275584698.1">
    <property type="nucleotide sequence ID" value="NZ_JAFBCL010000001.1"/>
</dbReference>
<comment type="caution">
    <text evidence="2">The sequence shown here is derived from an EMBL/GenBank/DDBJ whole genome shotgun (WGS) entry which is preliminary data.</text>
</comment>
<name>A0ABS2S086_9PSEU</name>
<protein>
    <submittedName>
        <fullName evidence="2">Uncharacterized protein</fullName>
    </submittedName>
</protein>
<gene>
    <name evidence="2" type="ORF">JOE68_000521</name>
</gene>
<dbReference type="EMBL" id="JAFBCL010000001">
    <property type="protein sequence ID" value="MBM7809656.1"/>
    <property type="molecule type" value="Genomic_DNA"/>
</dbReference>
<sequence length="41" mass="4454">MTCLVAKDALAVGRPRNSPTRSRTLSLTRASTEQSEFSPMS</sequence>
<proteinExistence type="predicted"/>
<accession>A0ABS2S086</accession>
<dbReference type="Proteomes" id="UP001195724">
    <property type="component" value="Unassembled WGS sequence"/>
</dbReference>